<dbReference type="Proteomes" id="UP000887116">
    <property type="component" value="Unassembled WGS sequence"/>
</dbReference>
<gene>
    <name evidence="6 7" type="primary">MED20</name>
    <name evidence="7" type="ORF">TNCT_14021</name>
</gene>
<dbReference type="EMBL" id="BMAO01006891">
    <property type="protein sequence ID" value="GFR12334.1"/>
    <property type="molecule type" value="Genomic_DNA"/>
</dbReference>
<comment type="function">
    <text evidence="6">Component of the Mediator complex, a coactivator involved in the regulated transcription of nearly all RNA polymerase II-dependent genes. Mediator functions as a bridge to convey information from gene-specific regulatory proteins to the basal RNA polymerase II transcription machinery. Mediator is recruited to promoters by direct interactions with regulatory proteins and serves as a scaffold for the assembly of a functional preinitiation complex with RNA polymerase II and the general transcription factors.</text>
</comment>
<keyword evidence="4 6" id="KW-0539">Nucleus</keyword>
<evidence type="ECO:0000256" key="5">
    <source>
        <dbReference type="ARBA" id="ARBA00031954"/>
    </source>
</evidence>
<keyword evidence="6" id="KW-0804">Transcription</keyword>
<dbReference type="Pfam" id="PF08612">
    <property type="entry name" value="Med20"/>
    <property type="match status" value="1"/>
</dbReference>
<accession>A0A8X6HYZ5</accession>
<comment type="subunit">
    <text evidence="6">Component of the Mediator complex.</text>
</comment>
<dbReference type="AlphaFoldDB" id="A0A8X6HYZ5"/>
<dbReference type="PANTHER" id="PTHR12465">
    <property type="entry name" value="UBIQUITIN SPECIFIC PROTEASE HOMOLOG 49"/>
    <property type="match status" value="1"/>
</dbReference>
<dbReference type="PANTHER" id="PTHR12465:SF0">
    <property type="entry name" value="MEDIATOR OF RNA POLYMERASE II TRANSCRIPTION SUBUNIT 20"/>
    <property type="match status" value="1"/>
</dbReference>
<evidence type="ECO:0000256" key="1">
    <source>
        <dbReference type="ARBA" id="ARBA00004123"/>
    </source>
</evidence>
<keyword evidence="6" id="KW-0805">Transcription regulation</keyword>
<evidence type="ECO:0000256" key="3">
    <source>
        <dbReference type="ARBA" id="ARBA00019690"/>
    </source>
</evidence>
<dbReference type="GO" id="GO:0006357">
    <property type="term" value="P:regulation of transcription by RNA polymerase II"/>
    <property type="evidence" value="ECO:0007669"/>
    <property type="project" value="InterPro"/>
</dbReference>
<proteinExistence type="inferred from homology"/>
<sequence>MGVVSIHQFPIPEGKSGQQAAEMLQKRLETIGAVKTGTFCVECETYYAAPNINPNRAVNIIHDSEHPVTCFALLDTGTCLMADSQFDMLMAKMAGIYIPKKAIKIESKGPRYEVQDFVIKLGSVSIGPSFRGILVEVEYTPCVIPLSCWDLMRELLQGFMGNTVQCPSQYLQGKMNEMYTPVDTVQQYMEHFNAFRRAPSGVR</sequence>
<comment type="subcellular location">
    <subcellularLocation>
        <location evidence="1 6">Nucleus</location>
    </subcellularLocation>
</comment>
<organism evidence="7 8">
    <name type="scientific">Trichonephila clavata</name>
    <name type="common">Joro spider</name>
    <name type="synonym">Nephila clavata</name>
    <dbReference type="NCBI Taxonomy" id="2740835"/>
    <lineage>
        <taxon>Eukaryota</taxon>
        <taxon>Metazoa</taxon>
        <taxon>Ecdysozoa</taxon>
        <taxon>Arthropoda</taxon>
        <taxon>Chelicerata</taxon>
        <taxon>Arachnida</taxon>
        <taxon>Araneae</taxon>
        <taxon>Araneomorphae</taxon>
        <taxon>Entelegynae</taxon>
        <taxon>Araneoidea</taxon>
        <taxon>Nephilidae</taxon>
        <taxon>Trichonephila</taxon>
    </lineage>
</organism>
<dbReference type="GO" id="GO:0003713">
    <property type="term" value="F:transcription coactivator activity"/>
    <property type="evidence" value="ECO:0007669"/>
    <property type="project" value="TreeGrafter"/>
</dbReference>
<protein>
    <recommendedName>
        <fullName evidence="3 6">Mediator of RNA polymerase II transcription subunit 20</fullName>
    </recommendedName>
    <alternativeName>
        <fullName evidence="5 6">Mediator complex subunit 20</fullName>
    </alternativeName>
</protein>
<name>A0A8X6HYZ5_TRICU</name>
<dbReference type="GO" id="GO:0016592">
    <property type="term" value="C:mediator complex"/>
    <property type="evidence" value="ECO:0007669"/>
    <property type="project" value="InterPro"/>
</dbReference>
<comment type="similarity">
    <text evidence="2 6">Belongs to the Mediator complex subunit 20 family.</text>
</comment>
<comment type="caution">
    <text evidence="7">The sequence shown here is derived from an EMBL/GenBank/DDBJ whole genome shotgun (WGS) entry which is preliminary data.</text>
</comment>
<reference evidence="7" key="1">
    <citation type="submission" date="2020-07" db="EMBL/GenBank/DDBJ databases">
        <title>Multicomponent nature underlies the extraordinary mechanical properties of spider dragline silk.</title>
        <authorList>
            <person name="Kono N."/>
            <person name="Nakamura H."/>
            <person name="Mori M."/>
            <person name="Yoshida Y."/>
            <person name="Ohtoshi R."/>
            <person name="Malay A.D."/>
            <person name="Moran D.A.P."/>
            <person name="Tomita M."/>
            <person name="Numata K."/>
            <person name="Arakawa K."/>
        </authorList>
    </citation>
    <scope>NUCLEOTIDE SEQUENCE</scope>
</reference>
<dbReference type="OrthoDB" id="1854899at2759"/>
<evidence type="ECO:0000313" key="8">
    <source>
        <dbReference type="Proteomes" id="UP000887116"/>
    </source>
</evidence>
<evidence type="ECO:0000313" key="7">
    <source>
        <dbReference type="EMBL" id="GFR12334.1"/>
    </source>
</evidence>
<dbReference type="InterPro" id="IPR013921">
    <property type="entry name" value="Mediator_Med20"/>
</dbReference>
<evidence type="ECO:0000256" key="4">
    <source>
        <dbReference type="ARBA" id="ARBA00023242"/>
    </source>
</evidence>
<evidence type="ECO:0000256" key="2">
    <source>
        <dbReference type="ARBA" id="ARBA00010743"/>
    </source>
</evidence>
<evidence type="ECO:0000256" key="6">
    <source>
        <dbReference type="RuleBase" id="RU364152"/>
    </source>
</evidence>
<keyword evidence="6" id="KW-0010">Activator</keyword>
<keyword evidence="8" id="KW-1185">Reference proteome</keyword>